<accession>A0A7N1A5X7</accession>
<protein>
    <submittedName>
        <fullName evidence="1">Uncharacterized protein</fullName>
    </submittedName>
</protein>
<sequence length="76" mass="8896">MTCTKTELVMKQNALRGTEADCWPNGSVHKRVDFKATRMQVLCGISSNILPDFRPRHVQSSDRKKKTYFHFFHIQQ</sequence>
<dbReference type="Gramene" id="Kaladp0093s0079.1.v1.1">
    <property type="protein sequence ID" value="Kaladp0093s0079.1.v1.1"/>
    <property type="gene ID" value="Kaladp0093s0079.v1.1"/>
</dbReference>
<evidence type="ECO:0000313" key="2">
    <source>
        <dbReference type="Proteomes" id="UP000594263"/>
    </source>
</evidence>
<proteinExistence type="predicted"/>
<name>A0A7N1A5X7_KALFE</name>
<reference evidence="1" key="1">
    <citation type="submission" date="2021-01" db="UniProtKB">
        <authorList>
            <consortium name="EnsemblPlants"/>
        </authorList>
    </citation>
    <scope>IDENTIFICATION</scope>
</reference>
<evidence type="ECO:0000313" key="1">
    <source>
        <dbReference type="EnsemblPlants" id="Kaladp0093s0079.1.v1.1"/>
    </source>
</evidence>
<keyword evidence="2" id="KW-1185">Reference proteome</keyword>
<dbReference type="EnsemblPlants" id="Kaladp0093s0079.1.v1.1">
    <property type="protein sequence ID" value="Kaladp0093s0079.1.v1.1"/>
    <property type="gene ID" value="Kaladp0093s0079.v1.1"/>
</dbReference>
<organism evidence="1 2">
    <name type="scientific">Kalanchoe fedtschenkoi</name>
    <name type="common">Lavender scallops</name>
    <name type="synonym">South American air plant</name>
    <dbReference type="NCBI Taxonomy" id="63787"/>
    <lineage>
        <taxon>Eukaryota</taxon>
        <taxon>Viridiplantae</taxon>
        <taxon>Streptophyta</taxon>
        <taxon>Embryophyta</taxon>
        <taxon>Tracheophyta</taxon>
        <taxon>Spermatophyta</taxon>
        <taxon>Magnoliopsida</taxon>
        <taxon>eudicotyledons</taxon>
        <taxon>Gunneridae</taxon>
        <taxon>Pentapetalae</taxon>
        <taxon>Saxifragales</taxon>
        <taxon>Crassulaceae</taxon>
        <taxon>Kalanchoe</taxon>
    </lineage>
</organism>
<dbReference type="AlphaFoldDB" id="A0A7N1A5X7"/>
<dbReference type="Proteomes" id="UP000594263">
    <property type="component" value="Unplaced"/>
</dbReference>